<feature type="transmembrane region" description="Helical" evidence="10">
    <location>
        <begin position="843"/>
        <end position="863"/>
    </location>
</feature>
<dbReference type="InterPro" id="IPR003593">
    <property type="entry name" value="AAA+_ATPase"/>
</dbReference>
<accession>A0A6N3DIB6</accession>
<dbReference type="InterPro" id="IPR017871">
    <property type="entry name" value="ABC_transporter-like_CS"/>
</dbReference>
<feature type="transmembrane region" description="Helical" evidence="10">
    <location>
        <begin position="131"/>
        <end position="150"/>
    </location>
</feature>
<dbReference type="InterPro" id="IPR014223">
    <property type="entry name" value="ABC_CydC/D"/>
</dbReference>
<feature type="transmembrane region" description="Helical" evidence="10">
    <location>
        <begin position="931"/>
        <end position="952"/>
    </location>
</feature>
<evidence type="ECO:0000256" key="3">
    <source>
        <dbReference type="ARBA" id="ARBA00022475"/>
    </source>
</evidence>
<evidence type="ECO:0000256" key="10">
    <source>
        <dbReference type="SAM" id="Phobius"/>
    </source>
</evidence>
<dbReference type="GO" id="GO:0016887">
    <property type="term" value="F:ATP hydrolysis activity"/>
    <property type="evidence" value="ECO:0007669"/>
    <property type="project" value="InterPro"/>
</dbReference>
<dbReference type="GO" id="GO:0045454">
    <property type="term" value="P:cell redox homeostasis"/>
    <property type="evidence" value="ECO:0007669"/>
    <property type="project" value="InterPro"/>
</dbReference>
<evidence type="ECO:0000256" key="9">
    <source>
        <dbReference type="ARBA" id="ARBA00023136"/>
    </source>
</evidence>
<sequence length="1281" mass="139879">MIVKTAREELIRFKGKAIGLGVFSLLGTLGIVGQAWFFAVLIEKTFFEGLPLDEVWSTVIWLIASVVLRMVATYCQEQTAGSLAELAKQDLRQKIWHHLLRLGPFTGERHGDVVHLMTDGLESVEAYIARYVPQMLYAMMIPLIMAIAIIDAAPWVVIILLITFPLIPFFMILIGKKAEAMNKEQWERMSFLSGHFLDVLQGIVTLKLFGRSEEQVDVIARLSAEFRDSTLRVLRVAFLSALVLELVSTISTALIAVYMGMALLYGHETFLPAFFVLLLAPEFYAPLRQLGAAFHTGMAGQVSLAKIDTFLALPIEEPESGTVTAAALNTVEFKELSYAYGATSHQELNANEGEVSSEKAAVTYAVENINFTLRRGEKAMLVGGSGAGKSTLAHLLLRLMQPTKGEIVVDGVNLLDMEADFWRDQVTFVPQQPHLFRGTLRENITFGQPVSDDEVWAAVRDAEAEAFVNSLPHGLDTMLGEGGLGLSGGQRQRIAIARAFIKQSPLIVLDEVTAHLDVATEQSLAKALERLMANKIVLLIGHRLQTMRWADTLLVLKQGHIVERGSFDELVAADGYFSELVKAGVVGTADVTSDGVGHNGAAESAVAGVTEAALAGATETAVAGATETALAGATETAVGTADAIGNSHTKPNVDIEKAVHPVIAAHAAPGASHIEVSEPTQNISTWNSLSRLFAVLGPARNSLWLSLLFSFLTVFMNVGLLTTSAWLITSAALRPELAALSLSIVGVRFFGISRAVCRYIERYVSHHMAFQGLYGLRVWFYKKLEPLMPAALHRLGSGDILGRIMADIETLQFFYLRVIIPPAGAVLLTVIGFYFLAQFSYQLVWLLAIVFILGAVVIPFIVYRHNALATDAALVYRSGIKDTVVESLAGIMDIITYKQEPRVTALVDRQFNDLTSAQHIVHRGTNIGDTLFLGLTQLTMVLGALIMIPLANGSQEEGIFIAVVAIALQSYFEALAPLTIAWYHGRESLAAMKRLVQLAEQAPAVKESMVTAESADSDAQNEVIQSVASAESVKVGSPSLGINFDKVSFRYDEGEPYIYENLSLYIKPGEKVAVVGPSGSGKTTLLTMLERFYDYEGRISLGTKELKSLSLAEAREYYGALTQDTYLFHASVEDNIRLAKPRATAEEMAKAIEFAALTDWVNTLPNGLKTIIGSGGSGVSGGQRQRIALARLWLRNSPILLLDEPLEGLDQLVRQDIQNALYSLMKDKTVIYITHHLGGLEKMDRILFLENGQVVEDGSYETLMAKRGAFYAYRKLSMETV</sequence>
<feature type="transmembrane region" description="Helical" evidence="10">
    <location>
        <begin position="236"/>
        <end position="258"/>
    </location>
</feature>
<dbReference type="InterPro" id="IPR003439">
    <property type="entry name" value="ABC_transporter-like_ATP-bd"/>
</dbReference>
<evidence type="ECO:0000259" key="11">
    <source>
        <dbReference type="PROSITE" id="PS50893"/>
    </source>
</evidence>
<dbReference type="GO" id="GO:0140359">
    <property type="term" value="F:ABC-type transporter activity"/>
    <property type="evidence" value="ECO:0007669"/>
    <property type="project" value="InterPro"/>
</dbReference>
<dbReference type="Gene3D" id="3.40.50.300">
    <property type="entry name" value="P-loop containing nucleotide triphosphate hydrolases"/>
    <property type="match status" value="2"/>
</dbReference>
<dbReference type="GO" id="GO:0008234">
    <property type="term" value="F:cysteine-type peptidase activity"/>
    <property type="evidence" value="ECO:0007669"/>
    <property type="project" value="UniProtKB-KW"/>
</dbReference>
<dbReference type="NCBIfam" id="TIGR02868">
    <property type="entry name" value="CydC"/>
    <property type="match status" value="1"/>
</dbReference>
<dbReference type="SUPFAM" id="SSF90123">
    <property type="entry name" value="ABC transporter transmembrane region"/>
    <property type="match status" value="2"/>
</dbReference>
<dbReference type="InterPro" id="IPR011527">
    <property type="entry name" value="ABC1_TM_dom"/>
</dbReference>
<keyword evidence="7 13" id="KW-0067">ATP-binding</keyword>
<feature type="domain" description="ABC transporter" evidence="11">
    <location>
        <begin position="1042"/>
        <end position="1276"/>
    </location>
</feature>
<feature type="transmembrane region" description="Helical" evidence="10">
    <location>
        <begin position="54"/>
        <end position="72"/>
    </location>
</feature>
<evidence type="ECO:0000313" key="13">
    <source>
        <dbReference type="EMBL" id="VYU27945.1"/>
    </source>
</evidence>
<dbReference type="GO" id="GO:0005886">
    <property type="term" value="C:plasma membrane"/>
    <property type="evidence" value="ECO:0007669"/>
    <property type="project" value="UniProtKB-SubCell"/>
</dbReference>
<proteinExistence type="predicted"/>
<dbReference type="GO" id="GO:0005524">
    <property type="term" value="F:ATP binding"/>
    <property type="evidence" value="ECO:0007669"/>
    <property type="project" value="UniProtKB-KW"/>
</dbReference>
<feature type="domain" description="ABC transmembrane type-1" evidence="12">
    <location>
        <begin position="704"/>
        <end position="972"/>
    </location>
</feature>
<evidence type="ECO:0000256" key="5">
    <source>
        <dbReference type="ARBA" id="ARBA00022741"/>
    </source>
</evidence>
<evidence type="ECO:0000256" key="7">
    <source>
        <dbReference type="ARBA" id="ARBA00022840"/>
    </source>
</evidence>
<dbReference type="InterPro" id="IPR039421">
    <property type="entry name" value="Type_1_exporter"/>
</dbReference>
<evidence type="ECO:0000256" key="4">
    <source>
        <dbReference type="ARBA" id="ARBA00022692"/>
    </source>
</evidence>
<feature type="transmembrane region" description="Helical" evidence="10">
    <location>
        <begin position="156"/>
        <end position="175"/>
    </location>
</feature>
<feature type="domain" description="ABC transporter" evidence="11">
    <location>
        <begin position="331"/>
        <end position="583"/>
    </location>
</feature>
<protein>
    <submittedName>
        <fullName evidence="13">ATP-binding/permease protein CydD</fullName>
    </submittedName>
</protein>
<dbReference type="GO" id="GO:0034775">
    <property type="term" value="P:glutathione transmembrane transport"/>
    <property type="evidence" value="ECO:0007669"/>
    <property type="project" value="InterPro"/>
</dbReference>
<dbReference type="PROSITE" id="PS00211">
    <property type="entry name" value="ABC_TRANSPORTER_1"/>
    <property type="match status" value="2"/>
</dbReference>
<dbReference type="Pfam" id="PF00664">
    <property type="entry name" value="ABC_membrane"/>
    <property type="match status" value="2"/>
</dbReference>
<keyword evidence="5" id="KW-0547">Nucleotide-binding</keyword>
<feature type="transmembrane region" description="Helical" evidence="10">
    <location>
        <begin position="20"/>
        <end position="42"/>
    </location>
</feature>
<comment type="subcellular location">
    <subcellularLocation>
        <location evidence="1">Cell membrane</location>
        <topology evidence="1">Multi-pass membrane protein</topology>
    </subcellularLocation>
</comment>
<feature type="transmembrane region" description="Helical" evidence="10">
    <location>
        <begin position="814"/>
        <end position="837"/>
    </location>
</feature>
<feature type="transmembrane region" description="Helical" evidence="10">
    <location>
        <begin position="703"/>
        <end position="726"/>
    </location>
</feature>
<keyword evidence="6" id="KW-0645">Protease</keyword>
<evidence type="ECO:0000256" key="1">
    <source>
        <dbReference type="ARBA" id="ARBA00004651"/>
    </source>
</evidence>
<organism evidence="13">
    <name type="scientific">Veillonella ratti</name>
    <dbReference type="NCBI Taxonomy" id="103892"/>
    <lineage>
        <taxon>Bacteria</taxon>
        <taxon>Bacillati</taxon>
        <taxon>Bacillota</taxon>
        <taxon>Negativicutes</taxon>
        <taxon>Veillonellales</taxon>
        <taxon>Veillonellaceae</taxon>
        <taxon>Veillonella</taxon>
    </lineage>
</organism>
<evidence type="ECO:0000256" key="6">
    <source>
        <dbReference type="ARBA" id="ARBA00022807"/>
    </source>
</evidence>
<dbReference type="InterPro" id="IPR027417">
    <property type="entry name" value="P-loop_NTPase"/>
</dbReference>
<evidence type="ECO:0000256" key="8">
    <source>
        <dbReference type="ARBA" id="ARBA00022989"/>
    </source>
</evidence>
<dbReference type="SMART" id="SM00382">
    <property type="entry name" value="AAA"/>
    <property type="match status" value="2"/>
</dbReference>
<dbReference type="FunFam" id="3.40.50.300:FF:000299">
    <property type="entry name" value="ABC transporter ATP-binding protein/permease"/>
    <property type="match status" value="2"/>
</dbReference>
<dbReference type="SUPFAM" id="SSF52540">
    <property type="entry name" value="P-loop containing nucleoside triphosphate hydrolases"/>
    <property type="match status" value="2"/>
</dbReference>
<reference evidence="13" key="1">
    <citation type="submission" date="2019-11" db="EMBL/GenBank/DDBJ databases">
        <authorList>
            <person name="Feng L."/>
        </authorList>
    </citation>
    <scope>NUCLEOTIDE SEQUENCE</scope>
    <source>
        <strain evidence="13">VrattiLFYP33</strain>
    </source>
</reference>
<dbReference type="CDD" id="cd18584">
    <property type="entry name" value="ABC_6TM_AarD_CydD"/>
    <property type="match status" value="1"/>
</dbReference>
<gene>
    <name evidence="13" type="primary">cydD</name>
    <name evidence="13" type="ORF">VRLFYP33_01629</name>
</gene>
<name>A0A6N3DIB6_9FIRM</name>
<keyword evidence="2" id="KW-0813">Transport</keyword>
<dbReference type="PANTHER" id="PTHR24221:SF590">
    <property type="entry name" value="COMPONENT LINKED WITH THE ASSEMBLY OF CYTOCHROME' TRANSPORT TRANSMEMBRANE ATP-BINDING PROTEIN ABC TRANSPORTER CYDD-RELATED"/>
    <property type="match status" value="1"/>
</dbReference>
<keyword evidence="6" id="KW-0788">Thiol protease</keyword>
<dbReference type="GO" id="GO:0042883">
    <property type="term" value="P:cysteine transport"/>
    <property type="evidence" value="ECO:0007669"/>
    <property type="project" value="InterPro"/>
</dbReference>
<keyword evidence="6" id="KW-0378">Hydrolase</keyword>
<keyword evidence="3" id="KW-1003">Cell membrane</keyword>
<dbReference type="PANTHER" id="PTHR24221">
    <property type="entry name" value="ATP-BINDING CASSETTE SUB-FAMILY B"/>
    <property type="match status" value="1"/>
</dbReference>
<keyword evidence="8 10" id="KW-1133">Transmembrane helix</keyword>
<feature type="transmembrane region" description="Helical" evidence="10">
    <location>
        <begin position="958"/>
        <end position="983"/>
    </location>
</feature>
<feature type="domain" description="ABC transmembrane type-1" evidence="12">
    <location>
        <begin position="18"/>
        <end position="299"/>
    </location>
</feature>
<evidence type="ECO:0000256" key="2">
    <source>
        <dbReference type="ARBA" id="ARBA00022448"/>
    </source>
</evidence>
<keyword evidence="4 10" id="KW-0812">Transmembrane</keyword>
<evidence type="ECO:0000259" key="12">
    <source>
        <dbReference type="PROSITE" id="PS50929"/>
    </source>
</evidence>
<dbReference type="InterPro" id="IPR036640">
    <property type="entry name" value="ABC1_TM_sf"/>
</dbReference>
<dbReference type="PROSITE" id="PS50929">
    <property type="entry name" value="ABC_TM1F"/>
    <property type="match status" value="2"/>
</dbReference>
<dbReference type="Gene3D" id="1.20.1560.10">
    <property type="entry name" value="ABC transporter type 1, transmembrane domain"/>
    <property type="match status" value="2"/>
</dbReference>
<dbReference type="NCBIfam" id="TIGR02857">
    <property type="entry name" value="CydD"/>
    <property type="match status" value="1"/>
</dbReference>
<keyword evidence="9 10" id="KW-0472">Membrane</keyword>
<dbReference type="RefSeq" id="WP_156705196.1">
    <property type="nucleotide sequence ID" value="NZ_CACRUX010000057.1"/>
</dbReference>
<dbReference type="EMBL" id="CACRUX010000057">
    <property type="protein sequence ID" value="VYU27945.1"/>
    <property type="molecule type" value="Genomic_DNA"/>
</dbReference>
<dbReference type="PROSITE" id="PS50893">
    <property type="entry name" value="ABC_TRANSPORTER_2"/>
    <property type="match status" value="2"/>
</dbReference>
<dbReference type="InterPro" id="IPR014216">
    <property type="entry name" value="ABC_transptr_CydD"/>
</dbReference>
<dbReference type="Pfam" id="PF00005">
    <property type="entry name" value="ABC_tran"/>
    <property type="match status" value="2"/>
</dbReference>